<evidence type="ECO:0000313" key="11">
    <source>
        <dbReference type="Proteomes" id="UP000000591"/>
    </source>
</evidence>
<dbReference type="KEGG" id="ago:AGOS_AGL187W"/>
<dbReference type="GO" id="GO:0006895">
    <property type="term" value="P:Golgi to endosome transport"/>
    <property type="evidence" value="ECO:0007669"/>
    <property type="project" value="InterPro"/>
</dbReference>
<dbReference type="Pfam" id="PF04118">
    <property type="entry name" value="Dopey_N"/>
    <property type="match status" value="1"/>
</dbReference>
<gene>
    <name evidence="10" type="ORF">AGOS_AGL187W</name>
</gene>
<feature type="domain" description="DOP1-like middle TPR" evidence="8">
    <location>
        <begin position="362"/>
        <end position="544"/>
    </location>
</feature>
<evidence type="ECO:0000256" key="5">
    <source>
        <dbReference type="ARBA" id="ARBA00023136"/>
    </source>
</evidence>
<name>Q750X6_EREGS</name>
<dbReference type="STRING" id="284811.Q750X6"/>
<evidence type="ECO:0000259" key="7">
    <source>
        <dbReference type="Pfam" id="PF04118"/>
    </source>
</evidence>
<evidence type="ECO:0000259" key="9">
    <source>
        <dbReference type="Pfam" id="PF24598"/>
    </source>
</evidence>
<dbReference type="Pfam" id="PF24597">
    <property type="entry name" value="TPR_DOP1_M"/>
    <property type="match status" value="1"/>
</dbReference>
<evidence type="ECO:0000259" key="8">
    <source>
        <dbReference type="Pfam" id="PF24597"/>
    </source>
</evidence>
<dbReference type="GO" id="GO:0005829">
    <property type="term" value="C:cytosol"/>
    <property type="evidence" value="ECO:0007669"/>
    <property type="project" value="GOC"/>
</dbReference>
<dbReference type="GeneID" id="4622773"/>
<dbReference type="EMBL" id="AE016820">
    <property type="protein sequence ID" value="AAS54304.2"/>
    <property type="molecule type" value="Genomic_DNA"/>
</dbReference>
<dbReference type="InterPro" id="IPR007249">
    <property type="entry name" value="DOP1_N"/>
</dbReference>
<evidence type="ECO:0000256" key="1">
    <source>
        <dbReference type="ARBA" id="ARBA00004395"/>
    </source>
</evidence>
<evidence type="ECO:0000256" key="4">
    <source>
        <dbReference type="ARBA" id="ARBA00023034"/>
    </source>
</evidence>
<dbReference type="InterPro" id="IPR040314">
    <property type="entry name" value="DOP1"/>
</dbReference>
<dbReference type="eggNOG" id="KOG3613">
    <property type="taxonomic scope" value="Eukaryota"/>
</dbReference>
<keyword evidence="2" id="KW-0813">Transport</keyword>
<feature type="domain" description="DOP1-like C-terminal" evidence="9">
    <location>
        <begin position="1216"/>
        <end position="1647"/>
    </location>
</feature>
<dbReference type="GO" id="GO:0005802">
    <property type="term" value="C:trans-Golgi network"/>
    <property type="evidence" value="ECO:0000318"/>
    <property type="project" value="GO_Central"/>
</dbReference>
<dbReference type="InterPro" id="IPR056457">
    <property type="entry name" value="DOP1_C"/>
</dbReference>
<keyword evidence="3" id="KW-0653">Protein transport</keyword>
<dbReference type="InterPro" id="IPR056458">
    <property type="entry name" value="TPR_DOP1_M"/>
</dbReference>
<evidence type="ECO:0000256" key="3">
    <source>
        <dbReference type="ARBA" id="ARBA00022927"/>
    </source>
</evidence>
<dbReference type="RefSeq" id="NP_986480.2">
    <property type="nucleotide sequence ID" value="NM_211542.2"/>
</dbReference>
<dbReference type="HOGENOM" id="CLU_001197_1_0_1"/>
<keyword evidence="5" id="KW-0472">Membrane</keyword>
<comment type="subcellular location">
    <subcellularLocation>
        <location evidence="1">Golgi apparatus membrane</location>
        <topology evidence="1">Peripheral membrane protein</topology>
    </subcellularLocation>
</comment>
<dbReference type="PANTHER" id="PTHR14042:SF24">
    <property type="entry name" value="PROTEIN DOPEY-1 HOMOLOG"/>
    <property type="match status" value="1"/>
</dbReference>
<reference evidence="11" key="2">
    <citation type="journal article" date="2013" name="G3 (Bethesda)">
        <title>Genomes of Ashbya fungi isolated from insects reveal four mating-type loci, numerous translocations, lack of transposons, and distinct gene duplications.</title>
        <authorList>
            <person name="Dietrich F.S."/>
            <person name="Voegeli S."/>
            <person name="Kuo S."/>
            <person name="Philippsen P."/>
        </authorList>
    </citation>
    <scope>GENOME REANNOTATION</scope>
    <source>
        <strain evidence="11">ATCC 10895 / CBS 109.51 / FGSC 9923 / NRRL Y-1056</strain>
    </source>
</reference>
<proteinExistence type="inferred from homology"/>
<dbReference type="Proteomes" id="UP000000591">
    <property type="component" value="Chromosome VII"/>
</dbReference>
<keyword evidence="11" id="KW-1185">Reference proteome</keyword>
<dbReference type="OrthoDB" id="297643at2759"/>
<evidence type="ECO:0000256" key="2">
    <source>
        <dbReference type="ARBA" id="ARBA00022448"/>
    </source>
</evidence>
<dbReference type="PANTHER" id="PTHR14042">
    <property type="entry name" value="DOPEY-RELATED"/>
    <property type="match status" value="1"/>
</dbReference>
<dbReference type="GO" id="GO:0005768">
    <property type="term" value="C:endosome"/>
    <property type="evidence" value="ECO:0000318"/>
    <property type="project" value="GO_Central"/>
</dbReference>
<feature type="domain" description="DOP1 N-terminal" evidence="7">
    <location>
        <begin position="18"/>
        <end position="349"/>
    </location>
</feature>
<keyword evidence="4" id="KW-0333">Golgi apparatus</keyword>
<reference evidence="10 11" key="1">
    <citation type="journal article" date="2004" name="Science">
        <title>The Ashbya gossypii genome as a tool for mapping the ancient Saccharomyces cerevisiae genome.</title>
        <authorList>
            <person name="Dietrich F.S."/>
            <person name="Voegeli S."/>
            <person name="Brachat S."/>
            <person name="Lerch A."/>
            <person name="Gates K."/>
            <person name="Steiner S."/>
            <person name="Mohr C."/>
            <person name="Pohlmann R."/>
            <person name="Luedi P."/>
            <person name="Choi S."/>
            <person name="Wing R.A."/>
            <person name="Flavier A."/>
            <person name="Gaffney T.D."/>
            <person name="Philippsen P."/>
        </authorList>
    </citation>
    <scope>NUCLEOTIDE SEQUENCE [LARGE SCALE GENOMIC DNA]</scope>
    <source>
        <strain evidence="11">ATCC 10895 / CBS 109.51 / FGSC 9923 / NRRL Y-1056</strain>
    </source>
</reference>
<evidence type="ECO:0000256" key="6">
    <source>
        <dbReference type="ARBA" id="ARBA00046326"/>
    </source>
</evidence>
<dbReference type="OMA" id="SHFNDYW"/>
<dbReference type="InParanoid" id="Q750X6"/>
<sequence length="1672" mass="189441">MSLPLKPLSIDSNFKRLDSKQSKYHQNVQKALQHFDAVTEWADYISSLGKLLKALQSWTPQFQNVKYYVPFPYQVSRRLASSLSPDLPSGVHLKTLDVYIFIFEKIGMEALSKECNIWVAGILPLMAYASISVKSPVIELYEKYLIRLPPSMLRLLAKPLIASLLPGVDDESSEFQPMVLGLLDDLRRNLGDDSLFWQSCFMIMLSLRNRRLGGLVWMTKRLPSLNAVPHLVSQYQQQAAEGNGDVQDKKQQRQAALALLLPESRCIVSPEPGLLIRSLVNSLREENELLIQRGILDLLAQRIHLHSPVLQTLVTKADRELLIMSCCKTMLKKDMSLNRRIWNWLLGPSSRVQQADTPLNDYFPKYGLESLMNGIIAMIGSESELPNAFKICLALMDRWEIGSRIVPHLFIKLMKAADKFKESKHVITVASMFFDSIETTVIWGSCYEAITQKHDYDLLEFLLSTFNVATDEEIVVRHCPLILLTMLLLSFEDEPAITKQKYRLCNALADIIPDKAYLPLSLSALVGEEGKSSVELLSAITNFYIAEANPLVPNSADKMPPFPPADLAFLITEKVYLLLLKSLETGCMVNEMSHLYVSLIGKIPTQPDAEDKATEADQALVSQIFSLGQKLDEDNSKDSIFGIVVLYSDYLAHQVDLIDSLKILKMIVDCLWHYLLDPNRQMEAIRCLLALNRGISKQHIEGALTSAFIREKDIAAKLTVLDALWTKLENDIGMIRRPLQLMFDELFDEQHLSYLHVSKWIVSVINANASNRLFQVLADNLLSFDFLMKETLTELDDLDLFTYHVQTVTNVLRTEQSVLLKSFSLELTSLHSFEQWREEDVSTYKGLTIGILLRFLNLENNTHGRSIRSALILLDTLIDGTEQNFKAIVTSLLQLSTKYIKIKVPESELIIVSLLSIVSKILSLSHKNDIKLDIFDDNSSHINYIDFLVSSIANIESPLTVSSYVQLLSESIIYFQHSIFNIILPLSSSLTQCIERLFYQSEDKGKNYKSFSLLIDGLEELLEVSHGYLMAGENNGYLNGPNSKNDFLQSMVSNVFSNDPSNSTSKLQGEREVVFQSYKRAIDCSFGIWIWAQNISNSRALPPDHCVGDPEYSESAHQLSYKYKFKTKKLIDKLFTLEPLEILENLISYRMDDLTITLTHVLDGNRPVLTLPHLMLSVVSKCNKATTVTFSSIASRKSSDHLVTAAKLEPKQVLAFIIEYVRSLENAAIEDFYNDFLVFIKEVSQNYSQYEQLSYQLLILIAIISEKIAHSQFGQQKRVRKEVSDVFVKYLTSTLAEDIVAKNGVCEANYQDILFILARLQYIVNESPQGDRFGACVSTIVSHCVSPLLKQGKLEVSSPGFMELLLAIAPVGAKVRNWKTLLNDIFTDNTKLSMCLKEDRWNQVIYEWSQYPDNQDKLISDLLLAIGQKGNVITPTINPFQGWAESEVDLKCKQMVKLAYLLLIAPPDTYLLYFKQLMSQLEDYLFSTDTPLKANCFILLRAVFLCIEQMHIADYWSMISHGLQTGLQAFYESLQIQEPIDAHLVLHMCKCLDLLLVLNIEDFSATNEWLFIIDTINCIYKTDPFMALIDEISECKDYTGSHIADIELAAGDARLPLLCGIRRVDSHLALRTFFHNLSYSHYETSYSLKPIDQAACCRDVAADILAAISTTN</sequence>
<accession>Q750X6</accession>
<comment type="similarity">
    <text evidence="6">Belongs to the DOP1 family.</text>
</comment>
<organism evidence="10 11">
    <name type="scientific">Eremothecium gossypii (strain ATCC 10895 / CBS 109.51 / FGSC 9923 / NRRL Y-1056)</name>
    <name type="common">Yeast</name>
    <name type="synonym">Ashbya gossypii</name>
    <dbReference type="NCBI Taxonomy" id="284811"/>
    <lineage>
        <taxon>Eukaryota</taxon>
        <taxon>Fungi</taxon>
        <taxon>Dikarya</taxon>
        <taxon>Ascomycota</taxon>
        <taxon>Saccharomycotina</taxon>
        <taxon>Saccharomycetes</taxon>
        <taxon>Saccharomycetales</taxon>
        <taxon>Saccharomycetaceae</taxon>
        <taxon>Eremothecium</taxon>
    </lineage>
</organism>
<dbReference type="GO" id="GO:0015031">
    <property type="term" value="P:protein transport"/>
    <property type="evidence" value="ECO:0007669"/>
    <property type="project" value="UniProtKB-KW"/>
</dbReference>
<dbReference type="FunCoup" id="Q750X6">
    <property type="interactions" value="135"/>
</dbReference>
<evidence type="ECO:0000313" key="10">
    <source>
        <dbReference type="EMBL" id="AAS54304.2"/>
    </source>
</evidence>
<dbReference type="Pfam" id="PF24598">
    <property type="entry name" value="DOP1_C"/>
    <property type="match status" value="1"/>
</dbReference>
<dbReference type="GO" id="GO:0000139">
    <property type="term" value="C:Golgi membrane"/>
    <property type="evidence" value="ECO:0007669"/>
    <property type="project" value="UniProtKB-SubCell"/>
</dbReference>
<protein>
    <submittedName>
        <fullName evidence="10">AGL187Wp</fullName>
    </submittedName>
</protein>